<dbReference type="InterPro" id="IPR032710">
    <property type="entry name" value="NTF2-like_dom_sf"/>
</dbReference>
<evidence type="ECO:0000313" key="4">
    <source>
        <dbReference type="Proteomes" id="UP000254518"/>
    </source>
</evidence>
<dbReference type="SUPFAM" id="SSF54427">
    <property type="entry name" value="NTF2-like"/>
    <property type="match status" value="1"/>
</dbReference>
<proteinExistence type="predicted"/>
<feature type="domain" description="SnoaL-like" evidence="1">
    <location>
        <begin position="30"/>
        <end position="143"/>
    </location>
</feature>
<dbReference type="Proteomes" id="UP000321392">
    <property type="component" value="Unassembled WGS sequence"/>
</dbReference>
<evidence type="ECO:0000313" key="5">
    <source>
        <dbReference type="Proteomes" id="UP000321392"/>
    </source>
</evidence>
<gene>
    <name evidence="2" type="ORF">DFR66_11430</name>
    <name evidence="3" type="ORF">IQ02_02584</name>
</gene>
<dbReference type="RefSeq" id="WP_114755045.1">
    <property type="nucleotide sequence ID" value="NZ_QQBA01000014.1"/>
</dbReference>
<dbReference type="Gene3D" id="3.10.450.50">
    <property type="match status" value="1"/>
</dbReference>
<evidence type="ECO:0000313" key="2">
    <source>
        <dbReference type="EMBL" id="RDI51300.1"/>
    </source>
</evidence>
<keyword evidence="4" id="KW-1185">Reference proteome</keyword>
<reference evidence="3" key="3">
    <citation type="submission" date="2019-07" db="EMBL/GenBank/DDBJ databases">
        <authorList>
            <person name="Whitman W."/>
            <person name="Huntemann M."/>
            <person name="Clum A."/>
            <person name="Pillay M."/>
            <person name="Palaniappan K."/>
            <person name="Varghese N."/>
            <person name="Mikhailova N."/>
            <person name="Stamatis D."/>
            <person name="Reddy T."/>
            <person name="Daum C."/>
            <person name="Shapiro N."/>
            <person name="Ivanova N."/>
            <person name="Kyrpides N."/>
            <person name="Woyke T."/>
        </authorList>
    </citation>
    <scope>NUCLEOTIDE SEQUENCE</scope>
    <source>
        <strain evidence="3">CGMCC 1.5380</strain>
    </source>
</reference>
<dbReference type="OrthoDB" id="271716at2"/>
<comment type="caution">
    <text evidence="3">The sequence shown here is derived from an EMBL/GenBank/DDBJ whole genome shotgun (WGS) entry which is preliminary data.</text>
</comment>
<dbReference type="InterPro" id="IPR037401">
    <property type="entry name" value="SnoaL-like"/>
</dbReference>
<accession>A0A562PJF6</accession>
<reference evidence="2 4" key="2">
    <citation type="submission" date="2018-07" db="EMBL/GenBank/DDBJ databases">
        <title>Genomic Encyclopedia of Type Strains, Phase IV (KMG-IV): sequencing the most valuable type-strain genomes for metagenomic binning, comparative biology and taxonomic classification.</title>
        <authorList>
            <person name="Goeker M."/>
        </authorList>
    </citation>
    <scope>NUCLEOTIDE SEQUENCE [LARGE SCALE GENOMIC DNA]</scope>
    <source>
        <strain evidence="2 4">DSM 19728</strain>
    </source>
</reference>
<reference evidence="3 5" key="1">
    <citation type="journal article" date="2015" name="Stand. Genomic Sci.">
        <title>Genomic Encyclopedia of Bacterial and Archaeal Type Strains, Phase III: the genomes of soil and plant-associated and newly described type strains.</title>
        <authorList>
            <person name="Whitman W.B."/>
            <person name="Woyke T."/>
            <person name="Klenk H.P."/>
            <person name="Zhou Y."/>
            <person name="Lilburn T.G."/>
            <person name="Beck B.J."/>
            <person name="De Vos P."/>
            <person name="Vandamme P."/>
            <person name="Eisen J.A."/>
            <person name="Garrity G."/>
            <person name="Hugenholtz P."/>
            <person name="Kyrpides N.C."/>
        </authorList>
    </citation>
    <scope>NUCLEOTIDE SEQUENCE [LARGE SCALE GENOMIC DNA]</scope>
    <source>
        <strain evidence="3 5">CGMCC 1.5380</strain>
    </source>
</reference>
<sequence>MKKILAVLIVLTLSGCKSVMENQSIAEANINVTLDSWQKAAATANYEDYFALMADDAVFIGTDATENWNKKAFQAYAKPHFDKGKAWSFTALERHIFVDATGKTAWFDELLNTQMKICRGSGVLVKIGKEWKIKHYVLSMTIPNENSDEVIKVKSALEDAMIQTLQSKK</sequence>
<dbReference type="Proteomes" id="UP000254518">
    <property type="component" value="Unassembled WGS sequence"/>
</dbReference>
<protein>
    <submittedName>
        <fullName evidence="3">SnoaL-like protein</fullName>
    </submittedName>
</protein>
<evidence type="ECO:0000259" key="1">
    <source>
        <dbReference type="Pfam" id="PF13474"/>
    </source>
</evidence>
<evidence type="ECO:0000313" key="3">
    <source>
        <dbReference type="EMBL" id="TWI44591.1"/>
    </source>
</evidence>
<name>A0A562PJF6_9FLAO</name>
<dbReference type="AlphaFoldDB" id="A0A562PJF6"/>
<dbReference type="Pfam" id="PF13474">
    <property type="entry name" value="SnoaL_3"/>
    <property type="match status" value="1"/>
</dbReference>
<organism evidence="3 5">
    <name type="scientific">Flavobacterium glaciei</name>
    <dbReference type="NCBI Taxonomy" id="386300"/>
    <lineage>
        <taxon>Bacteria</taxon>
        <taxon>Pseudomonadati</taxon>
        <taxon>Bacteroidota</taxon>
        <taxon>Flavobacteriia</taxon>
        <taxon>Flavobacteriales</taxon>
        <taxon>Flavobacteriaceae</taxon>
        <taxon>Flavobacterium</taxon>
    </lineage>
</organism>
<dbReference type="EMBL" id="VLKX01000017">
    <property type="protein sequence ID" value="TWI44591.1"/>
    <property type="molecule type" value="Genomic_DNA"/>
</dbReference>
<dbReference type="EMBL" id="QQBA01000014">
    <property type="protein sequence ID" value="RDI51300.1"/>
    <property type="molecule type" value="Genomic_DNA"/>
</dbReference>
<dbReference type="PROSITE" id="PS51257">
    <property type="entry name" value="PROKAR_LIPOPROTEIN"/>
    <property type="match status" value="1"/>
</dbReference>